<proteinExistence type="predicted"/>
<organism evidence="3 4">
    <name type="scientific">Anaeromyces robustus</name>
    <dbReference type="NCBI Taxonomy" id="1754192"/>
    <lineage>
        <taxon>Eukaryota</taxon>
        <taxon>Fungi</taxon>
        <taxon>Fungi incertae sedis</taxon>
        <taxon>Chytridiomycota</taxon>
        <taxon>Chytridiomycota incertae sedis</taxon>
        <taxon>Neocallimastigomycetes</taxon>
        <taxon>Neocallimastigales</taxon>
        <taxon>Neocallimastigaceae</taxon>
        <taxon>Anaeromyces</taxon>
    </lineage>
</organism>
<feature type="signal peptide" evidence="2">
    <location>
        <begin position="1"/>
        <end position="20"/>
    </location>
</feature>
<dbReference type="AlphaFoldDB" id="A0A1Y1XNF4"/>
<keyword evidence="4" id="KW-1185">Reference proteome</keyword>
<keyword evidence="2" id="KW-0732">Signal</keyword>
<name>A0A1Y1XNF4_9FUNG</name>
<protein>
    <recommendedName>
        <fullName evidence="5">Right handed beta helix domain-containing protein</fullName>
    </recommendedName>
</protein>
<feature type="region of interest" description="Disordered" evidence="1">
    <location>
        <begin position="130"/>
        <end position="155"/>
    </location>
</feature>
<reference evidence="3 4" key="2">
    <citation type="submission" date="2016-08" db="EMBL/GenBank/DDBJ databases">
        <title>Pervasive Adenine N6-methylation of Active Genes in Fungi.</title>
        <authorList>
            <consortium name="DOE Joint Genome Institute"/>
            <person name="Mondo S.J."/>
            <person name="Dannebaum R.O."/>
            <person name="Kuo R.C."/>
            <person name="Labutti K."/>
            <person name="Haridas S."/>
            <person name="Kuo A."/>
            <person name="Salamov A."/>
            <person name="Ahrendt S.R."/>
            <person name="Lipzen A."/>
            <person name="Sullivan W."/>
            <person name="Andreopoulos W.B."/>
            <person name="Clum A."/>
            <person name="Lindquist E."/>
            <person name="Daum C."/>
            <person name="Ramamoorthy G.K."/>
            <person name="Gryganskyi A."/>
            <person name="Culley D."/>
            <person name="Magnuson J.K."/>
            <person name="James T.Y."/>
            <person name="O'Malley M.A."/>
            <person name="Stajich J.E."/>
            <person name="Spatafora J.W."/>
            <person name="Visel A."/>
            <person name="Grigoriev I.V."/>
        </authorList>
    </citation>
    <scope>NUCLEOTIDE SEQUENCE [LARGE SCALE GENOMIC DNA]</scope>
    <source>
        <strain evidence="3 4">S4</strain>
    </source>
</reference>
<reference evidence="3 4" key="1">
    <citation type="submission" date="2016-08" db="EMBL/GenBank/DDBJ databases">
        <title>A Parts List for Fungal Cellulosomes Revealed by Comparative Genomics.</title>
        <authorList>
            <consortium name="DOE Joint Genome Institute"/>
            <person name="Haitjema C.H."/>
            <person name="Gilmore S.P."/>
            <person name="Henske J.K."/>
            <person name="Solomon K.V."/>
            <person name="De Groot R."/>
            <person name="Kuo A."/>
            <person name="Mondo S.J."/>
            <person name="Salamov A.A."/>
            <person name="Labutti K."/>
            <person name="Zhao Z."/>
            <person name="Chiniquy J."/>
            <person name="Barry K."/>
            <person name="Brewer H.M."/>
            <person name="Purvine S.O."/>
            <person name="Wright A.T."/>
            <person name="Boxma B."/>
            <person name="Van Alen T."/>
            <person name="Hackstein J.H."/>
            <person name="Baker S.E."/>
            <person name="Grigoriev I.V."/>
            <person name="O'Malley M.A."/>
        </authorList>
    </citation>
    <scope>NUCLEOTIDE SEQUENCE [LARGE SCALE GENOMIC DNA]</scope>
    <source>
        <strain evidence="3 4">S4</strain>
    </source>
</reference>
<sequence length="455" mass="51541">MIILLLLLFIFYILTPPIYSITVKNEKEFNDVILNHKSETLEININSEIIINNEKNTNITKSLKKLSIIGNSQKDSILNFPDLTKQYFFNENIKEIEIKNIYLIGNIYFNRNQKISLDVVTLEGSIKSNFDKEENNNEDNEDNEDNENNEDNKDNTINFNNFSYWPSESSYNDYECLSLSGNVNIQSSTFFGSDLCQKAIINYSGLNKYNLFINNSTFNGNYQSPSLYIDEAQNIEISNNIFYNSFSLENGGSITINKSYTSITDCTFINSLCMENGGVFYLDNVIWFNAENINVTNSTALISGGIAHVSANPGLKSKAYFKNIIHTNYDNKEAKITNGGLVMCVIKNAYVELNGYIGENLFNYYGGGSAFYLGGSASLIIKNVKINKIRGFNVDGLLLYTLLTDKAYFKATNIRMFNAYQYNPHKSAILMWATNNVKVELENITVENSGGFNAW</sequence>
<evidence type="ECO:0000256" key="2">
    <source>
        <dbReference type="SAM" id="SignalP"/>
    </source>
</evidence>
<gene>
    <name evidence="3" type="ORF">BCR32DRAFT_299180</name>
</gene>
<evidence type="ECO:0000256" key="1">
    <source>
        <dbReference type="SAM" id="MobiDB-lite"/>
    </source>
</evidence>
<dbReference type="OrthoDB" id="2172991at2759"/>
<evidence type="ECO:0008006" key="5">
    <source>
        <dbReference type="Google" id="ProtNLM"/>
    </source>
</evidence>
<evidence type="ECO:0000313" key="3">
    <source>
        <dbReference type="EMBL" id="ORX87195.1"/>
    </source>
</evidence>
<accession>A0A1Y1XNF4</accession>
<evidence type="ECO:0000313" key="4">
    <source>
        <dbReference type="Proteomes" id="UP000193944"/>
    </source>
</evidence>
<dbReference type="EMBL" id="MCFG01000011">
    <property type="protein sequence ID" value="ORX87195.1"/>
    <property type="molecule type" value="Genomic_DNA"/>
</dbReference>
<feature type="chain" id="PRO_5010995541" description="Right handed beta helix domain-containing protein" evidence="2">
    <location>
        <begin position="21"/>
        <end position="455"/>
    </location>
</feature>
<comment type="caution">
    <text evidence="3">The sequence shown here is derived from an EMBL/GenBank/DDBJ whole genome shotgun (WGS) entry which is preliminary data.</text>
</comment>
<dbReference type="Proteomes" id="UP000193944">
    <property type="component" value="Unassembled WGS sequence"/>
</dbReference>
<feature type="compositionally biased region" description="Acidic residues" evidence="1">
    <location>
        <begin position="136"/>
        <end position="149"/>
    </location>
</feature>